<dbReference type="Proteomes" id="UP001446205">
    <property type="component" value="Unassembled WGS sequence"/>
</dbReference>
<protein>
    <submittedName>
        <fullName evidence="1">DUF2173 family protein</fullName>
    </submittedName>
</protein>
<comment type="caution">
    <text evidence="1">The sequence shown here is derived from an EMBL/GenBank/DDBJ whole genome shotgun (WGS) entry which is preliminary data.</text>
</comment>
<dbReference type="Pfam" id="PF09941">
    <property type="entry name" value="DUF2173"/>
    <property type="match status" value="1"/>
</dbReference>
<dbReference type="PIRSF" id="PIRSF006821">
    <property type="entry name" value="UCP006821"/>
    <property type="match status" value="1"/>
</dbReference>
<sequence>MPKLKAMLKQPGVLAVGRFSRKGLLDDVYGELSEEDASLAARMCAANAIASGVQGQLLTALSGREEFVDHVGWTMLGDELGMVAIEDMFCLIRLREASLAETVRIMRQAAGVD</sequence>
<dbReference type="EMBL" id="JBBPCO010000010">
    <property type="protein sequence ID" value="MEK8090224.1"/>
    <property type="molecule type" value="Genomic_DNA"/>
</dbReference>
<dbReference type="RefSeq" id="WP_341371280.1">
    <property type="nucleotide sequence ID" value="NZ_JBBPCO010000010.1"/>
</dbReference>
<accession>A0ABU9DA24</accession>
<keyword evidence="2" id="KW-1185">Reference proteome</keyword>
<evidence type="ECO:0000313" key="2">
    <source>
        <dbReference type="Proteomes" id="UP001446205"/>
    </source>
</evidence>
<name>A0ABU9DA24_9PROT</name>
<organism evidence="1 2">
    <name type="scientific">Thermithiobacillus plumbiphilus</name>
    <dbReference type="NCBI Taxonomy" id="1729899"/>
    <lineage>
        <taxon>Bacteria</taxon>
        <taxon>Pseudomonadati</taxon>
        <taxon>Pseudomonadota</taxon>
        <taxon>Acidithiobacillia</taxon>
        <taxon>Acidithiobacillales</taxon>
        <taxon>Thermithiobacillaceae</taxon>
        <taxon>Thermithiobacillus</taxon>
    </lineage>
</organism>
<gene>
    <name evidence="1" type="ORF">WOB96_10670</name>
</gene>
<dbReference type="InterPro" id="IPR018685">
    <property type="entry name" value="DUF2173"/>
</dbReference>
<reference evidence="1 2" key="1">
    <citation type="submission" date="2024-04" db="EMBL/GenBank/DDBJ databases">
        <authorList>
            <person name="Abashina T."/>
            <person name="Shaikin A."/>
        </authorList>
    </citation>
    <scope>NUCLEOTIDE SEQUENCE [LARGE SCALE GENOMIC DNA]</scope>
    <source>
        <strain evidence="1 2">AAFK</strain>
    </source>
</reference>
<evidence type="ECO:0000313" key="1">
    <source>
        <dbReference type="EMBL" id="MEK8090224.1"/>
    </source>
</evidence>
<proteinExistence type="predicted"/>